<feature type="compositionally biased region" description="Basic and acidic residues" evidence="6">
    <location>
        <begin position="1119"/>
        <end position="1139"/>
    </location>
</feature>
<dbReference type="InterPro" id="IPR050527">
    <property type="entry name" value="Snail/Krueppel_Znf"/>
</dbReference>
<keyword evidence="2" id="KW-0677">Repeat</keyword>
<evidence type="ECO:0000256" key="4">
    <source>
        <dbReference type="ARBA" id="ARBA00022833"/>
    </source>
</evidence>
<feature type="compositionally biased region" description="Basic and acidic residues" evidence="6">
    <location>
        <begin position="634"/>
        <end position="651"/>
    </location>
</feature>
<protein>
    <recommendedName>
        <fullName evidence="7">C2H2-type domain-containing protein</fullName>
    </recommendedName>
</protein>
<evidence type="ECO:0000256" key="5">
    <source>
        <dbReference type="ARBA" id="ARBA00023242"/>
    </source>
</evidence>
<feature type="region of interest" description="Disordered" evidence="6">
    <location>
        <begin position="1"/>
        <end position="31"/>
    </location>
</feature>
<evidence type="ECO:0000256" key="6">
    <source>
        <dbReference type="SAM" id="MobiDB-lite"/>
    </source>
</evidence>
<feature type="compositionally biased region" description="Basic and acidic residues" evidence="6">
    <location>
        <begin position="1231"/>
        <end position="1245"/>
    </location>
</feature>
<evidence type="ECO:0000313" key="9">
    <source>
        <dbReference type="Proteomes" id="UP001374579"/>
    </source>
</evidence>
<feature type="compositionally biased region" description="Basic and acidic residues" evidence="6">
    <location>
        <begin position="1252"/>
        <end position="1270"/>
    </location>
</feature>
<evidence type="ECO:0000256" key="3">
    <source>
        <dbReference type="ARBA" id="ARBA00022771"/>
    </source>
</evidence>
<accession>A0AAN9G5I4</accession>
<feature type="compositionally biased region" description="Basic and acidic residues" evidence="6">
    <location>
        <begin position="1315"/>
        <end position="1338"/>
    </location>
</feature>
<dbReference type="Proteomes" id="UP001374579">
    <property type="component" value="Unassembled WGS sequence"/>
</dbReference>
<keyword evidence="1" id="KW-0479">Metal-binding</keyword>
<organism evidence="8 9">
    <name type="scientific">Littorina saxatilis</name>
    <dbReference type="NCBI Taxonomy" id="31220"/>
    <lineage>
        <taxon>Eukaryota</taxon>
        <taxon>Metazoa</taxon>
        <taxon>Spiralia</taxon>
        <taxon>Lophotrochozoa</taxon>
        <taxon>Mollusca</taxon>
        <taxon>Gastropoda</taxon>
        <taxon>Caenogastropoda</taxon>
        <taxon>Littorinimorpha</taxon>
        <taxon>Littorinoidea</taxon>
        <taxon>Littorinidae</taxon>
        <taxon>Littorina</taxon>
    </lineage>
</organism>
<feature type="region of interest" description="Disordered" evidence="6">
    <location>
        <begin position="198"/>
        <end position="225"/>
    </location>
</feature>
<dbReference type="EMBL" id="JBAMIC010000014">
    <property type="protein sequence ID" value="KAK7095642.1"/>
    <property type="molecule type" value="Genomic_DNA"/>
</dbReference>
<feature type="region of interest" description="Disordered" evidence="6">
    <location>
        <begin position="631"/>
        <end position="651"/>
    </location>
</feature>
<dbReference type="SMART" id="SM00355">
    <property type="entry name" value="ZnF_C2H2"/>
    <property type="match status" value="6"/>
</dbReference>
<dbReference type="PROSITE" id="PS00028">
    <property type="entry name" value="ZINC_FINGER_C2H2_1"/>
    <property type="match status" value="3"/>
</dbReference>
<feature type="domain" description="C2H2-type" evidence="7">
    <location>
        <begin position="454"/>
        <end position="475"/>
    </location>
</feature>
<dbReference type="GO" id="GO:0008270">
    <property type="term" value="F:zinc ion binding"/>
    <property type="evidence" value="ECO:0007669"/>
    <property type="project" value="UniProtKB-KW"/>
</dbReference>
<keyword evidence="3" id="KW-0863">Zinc-finger</keyword>
<dbReference type="GO" id="GO:0000981">
    <property type="term" value="F:DNA-binding transcription factor activity, RNA polymerase II-specific"/>
    <property type="evidence" value="ECO:0007669"/>
    <property type="project" value="TreeGrafter"/>
</dbReference>
<feature type="compositionally biased region" description="Basic and acidic residues" evidence="6">
    <location>
        <begin position="1422"/>
        <end position="1436"/>
    </location>
</feature>
<feature type="compositionally biased region" description="Basic and acidic residues" evidence="6">
    <location>
        <begin position="907"/>
        <end position="927"/>
    </location>
</feature>
<feature type="domain" description="C2H2-type" evidence="7">
    <location>
        <begin position="290"/>
        <end position="310"/>
    </location>
</feature>
<evidence type="ECO:0000259" key="7">
    <source>
        <dbReference type="PROSITE" id="PS00028"/>
    </source>
</evidence>
<feature type="compositionally biased region" description="Basic and acidic residues" evidence="6">
    <location>
        <begin position="1088"/>
        <end position="1108"/>
    </location>
</feature>
<dbReference type="GO" id="GO:0000978">
    <property type="term" value="F:RNA polymerase II cis-regulatory region sequence-specific DNA binding"/>
    <property type="evidence" value="ECO:0007669"/>
    <property type="project" value="TreeGrafter"/>
</dbReference>
<evidence type="ECO:0000313" key="8">
    <source>
        <dbReference type="EMBL" id="KAK7095642.1"/>
    </source>
</evidence>
<sequence>MGRPRGGATYGLRRQSSGRSQRSSSQAVSGLMHSTGVELQMECVDDPLTVCQLEAIKKGKEDHRRATKMIEMAKAEASRVATEAAKAAAKAEALSRMQATAKSASPDLMIVGESPPPAVQMRGQVVQVTPPPVTSPPNSHSLLSNMAAVPTSGMMVGPGVVPQQVFRFVNFNQHANTPTNLQPNQWFLRPIMPVIPQQQGQLRGPTPSSLRQAGPPTIVSGTSGLGIKRPFTMATSANLSPVIPKRPRGRPSADADMGGGNWVPLDEYYYGKMEGDPTYTEEKSEFRFKCWMCTKMLYNNVKAMMHLQGHIDSEKQQNLDLSDLTQCKHCYKQFDTPFEMQTHIEKVHLNNVNVLMCRICEKDHESRTALTTHMRQNHCACEMPYTCQLCNFRSSMYSDVVDHFKKKHDSSNNMLCLYCLRVFNVKFVSQGWGQTQTYYHHLLRHQTKSGNKKCAFCKLSFFNPIDMKQHRKACHQPNQKGVIGVNAKYSTPDQVMIKVPETGIITKKSGGPKSLNAPTISKVMEHRGLRLPRATAVASCFECKMLMNTSDHYKKYIQCSMCRFATSCSFAYATHMMGFHSGQLTSLAGSTPWERPMAAPLYCACGFSSKLANRIATHLVSCSKRTCYVNKPEPPPDKAASDEQTDPRRKPDASILDALGLVKKQSLVNPNADSHAEDSQGQDDPNVSEMPATQEPAATESSEETAGEGCTSRPTEGASQHAHKPAPSPGQDAATEKQEQSDVTWASSAEKGESMDVSWEDSPVEASSAESGEAESKAADGKSGEAESKVAVGKSGEEDSKAADGKSGEAESKAADGKSGEEDSKAADGKSGEEDSKAADGKSGEEENKAADGKSGEEDSKAADGKSGEEESEAPAAPISEDDKTDMQADKDYMASQAEAEALGAGREGREAGREGREAGREGRETGTGRPMLVSQDYGSEDDNEELDRQREDDIPVKEAEGKETLPDGETASGNEGETFPDGETASGNEGETFPDGETASGNEGETLPDGETASGNEGETLSEENQGPGEVDRDPEREQATEHSLDGAQSLDDAASQEKDKDPPQEEREQATEHSQDGAQSLDDAASQEKDKDPPQEEREQATEHSQDGAQSLDDAASQEKDKDPPQEEREQATEHSQDGAQSLDDAASQEKDKDPPQEEREQDTEHSQDDAQSLDDAASQEKDKDPPQEEREQDTELSQDEANQGKDRNPSPEEREKSTELSRDAASQEEAHGEKHTEWRSGGEDGATADDDRDRTEPRSPTHPEDSAAGKGAWSGDASGGDGDRRSGVEESGEGGGGGSQDPAPGSQSQPEEGERARSEGRRRDGSPESGKDADRWSGSSQSQSHRDRSHSRETDSRDRSYERHRDYSSSHSDHRDRERDHRRDRDRYDRDHDRHRHHDRHRDQRYDSHHGRHQQGGHGTRDRDRDRYHDQNRHGNRGGQNRHGYQDRSYNRGYY</sequence>
<feature type="domain" description="C2H2-type" evidence="7">
    <location>
        <begin position="327"/>
        <end position="348"/>
    </location>
</feature>
<comment type="caution">
    <text evidence="8">The sequence shown here is derived from an EMBL/GenBank/DDBJ whole genome shotgun (WGS) entry which is preliminary data.</text>
</comment>
<keyword evidence="9" id="KW-1185">Reference proteome</keyword>
<dbReference type="InterPro" id="IPR013087">
    <property type="entry name" value="Znf_C2H2_type"/>
</dbReference>
<feature type="compositionally biased region" description="Basic and acidic residues" evidence="6">
    <location>
        <begin position="881"/>
        <end position="893"/>
    </location>
</feature>
<feature type="compositionally biased region" description="Low complexity" evidence="6">
    <location>
        <begin position="13"/>
        <end position="26"/>
    </location>
</feature>
<feature type="compositionally biased region" description="Basic and acidic residues" evidence="6">
    <location>
        <begin position="1031"/>
        <end position="1046"/>
    </location>
</feature>
<name>A0AAN9G5I4_9CAEN</name>
<feature type="compositionally biased region" description="Basic and acidic residues" evidence="6">
    <location>
        <begin position="795"/>
        <end position="869"/>
    </location>
</feature>
<feature type="compositionally biased region" description="Basic and acidic residues" evidence="6">
    <location>
        <begin position="1347"/>
        <end position="1395"/>
    </location>
</feature>
<dbReference type="PANTHER" id="PTHR24388">
    <property type="entry name" value="ZINC FINGER PROTEIN"/>
    <property type="match status" value="1"/>
</dbReference>
<feature type="compositionally biased region" description="Basic and acidic residues" evidence="6">
    <location>
        <begin position="1205"/>
        <end position="1225"/>
    </location>
</feature>
<gene>
    <name evidence="8" type="ORF">V1264_005025</name>
</gene>
<dbReference type="Pfam" id="PF25429">
    <property type="entry name" value="zf-POGZ"/>
    <property type="match status" value="1"/>
</dbReference>
<feature type="compositionally biased region" description="Basic and acidic residues" evidence="6">
    <location>
        <begin position="1057"/>
        <end position="1077"/>
    </location>
</feature>
<feature type="compositionally biased region" description="Polar residues" evidence="6">
    <location>
        <begin position="1014"/>
        <end position="1026"/>
    </location>
</feature>
<keyword evidence="5" id="KW-0539">Nucleus</keyword>
<feature type="compositionally biased region" description="Basic and acidic residues" evidence="6">
    <location>
        <begin position="947"/>
        <end position="966"/>
    </location>
</feature>
<feature type="compositionally biased region" description="Low complexity" evidence="6">
    <location>
        <begin position="1303"/>
        <end position="1313"/>
    </location>
</feature>
<feature type="compositionally biased region" description="Basic and acidic residues" evidence="6">
    <location>
        <begin position="1181"/>
        <end position="1192"/>
    </location>
</feature>
<dbReference type="PANTHER" id="PTHR24388:SF90">
    <property type="entry name" value="C2H2-TYPE DOMAIN-CONTAINING PROTEIN"/>
    <property type="match status" value="1"/>
</dbReference>
<feature type="region of interest" description="Disordered" evidence="6">
    <location>
        <begin position="669"/>
        <end position="1458"/>
    </location>
</feature>
<proteinExistence type="predicted"/>
<evidence type="ECO:0000256" key="1">
    <source>
        <dbReference type="ARBA" id="ARBA00022723"/>
    </source>
</evidence>
<feature type="compositionally biased region" description="Basic and acidic residues" evidence="6">
    <location>
        <begin position="1150"/>
        <end position="1171"/>
    </location>
</feature>
<dbReference type="Gene3D" id="3.30.160.60">
    <property type="entry name" value="Classic Zinc Finger"/>
    <property type="match status" value="1"/>
</dbReference>
<dbReference type="InterPro" id="IPR057618">
    <property type="entry name" value="Znf_POGZ/Z280C-D-like"/>
</dbReference>
<reference evidence="8 9" key="1">
    <citation type="submission" date="2024-02" db="EMBL/GenBank/DDBJ databases">
        <title>Chromosome-scale genome assembly of the rough periwinkle Littorina saxatilis.</title>
        <authorList>
            <person name="De Jode A."/>
            <person name="Faria R."/>
            <person name="Formenti G."/>
            <person name="Sims Y."/>
            <person name="Smith T.P."/>
            <person name="Tracey A."/>
            <person name="Wood J.M.D."/>
            <person name="Zagrodzka Z.B."/>
            <person name="Johannesson K."/>
            <person name="Butlin R.K."/>
            <person name="Leder E.H."/>
        </authorList>
    </citation>
    <scope>NUCLEOTIDE SEQUENCE [LARGE SCALE GENOMIC DNA]</scope>
    <source>
        <strain evidence="8">Snail1</strain>
        <tissue evidence="8">Muscle</tissue>
    </source>
</reference>
<evidence type="ECO:0000256" key="2">
    <source>
        <dbReference type="ARBA" id="ARBA00022737"/>
    </source>
</evidence>
<feature type="compositionally biased region" description="Basic and acidic residues" evidence="6">
    <location>
        <begin position="1447"/>
        <end position="1458"/>
    </location>
</feature>
<feature type="compositionally biased region" description="Basic and acidic residues" evidence="6">
    <location>
        <begin position="774"/>
        <end position="788"/>
    </location>
</feature>
<keyword evidence="4" id="KW-0862">Zinc</keyword>
<feature type="compositionally biased region" description="Polar residues" evidence="6">
    <location>
        <begin position="198"/>
        <end position="211"/>
    </location>
</feature>